<organism evidence="8 10">
    <name type="scientific">Xiamenia xianingshaonis</name>
    <dbReference type="NCBI Taxonomy" id="2682776"/>
    <lineage>
        <taxon>Bacteria</taxon>
        <taxon>Bacillati</taxon>
        <taxon>Actinomycetota</taxon>
        <taxon>Coriobacteriia</taxon>
        <taxon>Eggerthellales</taxon>
        <taxon>Eggerthellaceae</taxon>
        <taxon>Xiamenia</taxon>
    </lineage>
</organism>
<evidence type="ECO:0000313" key="8">
    <source>
        <dbReference type="EMBL" id="QTU84176.1"/>
    </source>
</evidence>
<dbReference type="Proteomes" id="UP000671910">
    <property type="component" value="Chromosome"/>
</dbReference>
<proteinExistence type="inferred from homology"/>
<evidence type="ECO:0000256" key="6">
    <source>
        <dbReference type="ARBA" id="ARBA00023136"/>
    </source>
</evidence>
<keyword evidence="9" id="KW-1185">Reference proteome</keyword>
<reference evidence="8" key="2">
    <citation type="submission" date="2021-04" db="EMBL/GenBank/DDBJ databases">
        <title>Novel species in family Eggerthellaceae.</title>
        <authorList>
            <person name="Zhang G."/>
        </authorList>
    </citation>
    <scope>NUCLEOTIDE SEQUENCE</scope>
    <source>
        <strain evidence="8">Zg-886</strain>
    </source>
</reference>
<dbReference type="SUPFAM" id="SSF53756">
    <property type="entry name" value="UDP-Glycosyltransferase/glycogen phosphorylase"/>
    <property type="match status" value="1"/>
</dbReference>
<dbReference type="InterPro" id="IPR007554">
    <property type="entry name" value="Glycerophosphate_synth"/>
</dbReference>
<keyword evidence="4" id="KW-0808">Transferase</keyword>
<keyword evidence="6" id="KW-0472">Membrane</keyword>
<accession>A0A9E6MQ37</accession>
<dbReference type="EMBL" id="WPCR01000006">
    <property type="protein sequence ID" value="NHM14211.1"/>
    <property type="molecule type" value="Genomic_DNA"/>
</dbReference>
<evidence type="ECO:0000256" key="2">
    <source>
        <dbReference type="ARBA" id="ARBA00010488"/>
    </source>
</evidence>
<dbReference type="KEGG" id="ebz:J7S26_07445"/>
<dbReference type="RefSeq" id="WP_166339405.1">
    <property type="nucleotide sequence ID" value="NZ_CP072829.1"/>
</dbReference>
<sequence>MSDAAASAHDWKRKVKNAVSGAIKDVTLGHWLPAEYRRAAAKKPVNPKKVLFMDTEERNFPDNFRLVWDRLQAHGGFETQFISLEQNHVSMIKYFQNCIDFVRQAADAAYVFLVDGSYVTSCLPLRPETQVIQLWHACGAFKKWGMSTADLIFGCDAQTLRKHPFYRNLSLVTISSPDVAWAYIEAMMLEDTPEIVQPLGVSRTDVFFDEGFLAEARARVTKVVPALSGKKAILYAPTFRGFVSSAKGPDALDVSAMKEALGEEYVLLVKHHPFVKVPPTIPESCASFAFDVSGKLPIEELLCVADVCVSDYSSVVFEYSLFGRPMAFYAYDLDDYQDWRGFYYNYDELTPGPVFQTSEDLIDYLTHIEERFDPETVASFRRKFMSACDGHATDRICKAVFGQELRQSKTVCPK</sequence>
<dbReference type="InterPro" id="IPR043149">
    <property type="entry name" value="TagF_N"/>
</dbReference>
<evidence type="ECO:0000313" key="7">
    <source>
        <dbReference type="EMBL" id="NHM14211.1"/>
    </source>
</evidence>
<dbReference type="InterPro" id="IPR043148">
    <property type="entry name" value="TagF_C"/>
</dbReference>
<dbReference type="Gene3D" id="3.40.50.11820">
    <property type="match status" value="1"/>
</dbReference>
<name>A0A9E6MQ37_9ACTN</name>
<evidence type="ECO:0000256" key="4">
    <source>
        <dbReference type="ARBA" id="ARBA00022679"/>
    </source>
</evidence>
<dbReference type="Pfam" id="PF04464">
    <property type="entry name" value="Glyphos_transf"/>
    <property type="match status" value="1"/>
</dbReference>
<dbReference type="GO" id="GO:0019350">
    <property type="term" value="P:teichoic acid biosynthetic process"/>
    <property type="evidence" value="ECO:0007669"/>
    <property type="project" value="UniProtKB-KW"/>
</dbReference>
<protein>
    <submittedName>
        <fullName evidence="8">CDP-glycerol glycerophosphotransferase family protein</fullName>
    </submittedName>
</protein>
<dbReference type="GO" id="GO:0047355">
    <property type="term" value="F:CDP-glycerol glycerophosphotransferase activity"/>
    <property type="evidence" value="ECO:0007669"/>
    <property type="project" value="InterPro"/>
</dbReference>
<gene>
    <name evidence="7" type="ORF">GMI68_05425</name>
    <name evidence="8" type="ORF">J7S26_07445</name>
</gene>
<evidence type="ECO:0000256" key="5">
    <source>
        <dbReference type="ARBA" id="ARBA00022944"/>
    </source>
</evidence>
<dbReference type="AlphaFoldDB" id="A0A9E6MQ37"/>
<dbReference type="GO" id="GO:0005886">
    <property type="term" value="C:plasma membrane"/>
    <property type="evidence" value="ECO:0007669"/>
    <property type="project" value="UniProtKB-SubCell"/>
</dbReference>
<comment type="subcellular location">
    <subcellularLocation>
        <location evidence="1">Cell membrane</location>
        <topology evidence="1">Peripheral membrane protein</topology>
    </subcellularLocation>
</comment>
<dbReference type="Proteomes" id="UP000636394">
    <property type="component" value="Unassembled WGS sequence"/>
</dbReference>
<evidence type="ECO:0000313" key="9">
    <source>
        <dbReference type="Proteomes" id="UP000636394"/>
    </source>
</evidence>
<evidence type="ECO:0000256" key="1">
    <source>
        <dbReference type="ARBA" id="ARBA00004202"/>
    </source>
</evidence>
<reference evidence="7 9" key="1">
    <citation type="submission" date="2019-11" db="EMBL/GenBank/DDBJ databases">
        <title>Eggerthellaceae novel genus isolated from the rectal contents of marmort.</title>
        <authorList>
            <person name="Zhang G."/>
        </authorList>
    </citation>
    <scope>NUCLEOTIDE SEQUENCE [LARGE SCALE GENOMIC DNA]</scope>
    <source>
        <strain evidence="9">zg-886</strain>
        <strain evidence="7">Zg-886</strain>
    </source>
</reference>
<dbReference type="PANTHER" id="PTHR37316">
    <property type="entry name" value="TEICHOIC ACID GLYCEROL-PHOSPHATE PRIMASE"/>
    <property type="match status" value="1"/>
</dbReference>
<dbReference type="PANTHER" id="PTHR37316:SF2">
    <property type="entry name" value="TEICHOIC ACID RIBITOL-PHOSPHATE POLYMERASE TARK"/>
    <property type="match status" value="1"/>
</dbReference>
<dbReference type="EMBL" id="CP072829">
    <property type="protein sequence ID" value="QTU84176.1"/>
    <property type="molecule type" value="Genomic_DNA"/>
</dbReference>
<evidence type="ECO:0000256" key="3">
    <source>
        <dbReference type="ARBA" id="ARBA00022475"/>
    </source>
</evidence>
<evidence type="ECO:0000313" key="10">
    <source>
        <dbReference type="Proteomes" id="UP000671910"/>
    </source>
</evidence>
<comment type="similarity">
    <text evidence="2">Belongs to the CDP-glycerol glycerophosphotransferase family.</text>
</comment>
<keyword evidence="5" id="KW-0777">Teichoic acid biosynthesis</keyword>
<dbReference type="Gene3D" id="3.40.50.12580">
    <property type="match status" value="1"/>
</dbReference>
<dbReference type="InterPro" id="IPR051612">
    <property type="entry name" value="Teichoic_Acid_Biosynth"/>
</dbReference>
<keyword evidence="3" id="KW-1003">Cell membrane</keyword>